<dbReference type="GO" id="GO:0016829">
    <property type="term" value="F:lyase activity"/>
    <property type="evidence" value="ECO:0007669"/>
    <property type="project" value="UniProtKB-KW"/>
</dbReference>
<dbReference type="Proteomes" id="UP000031419">
    <property type="component" value="Unassembled WGS sequence"/>
</dbReference>
<dbReference type="PRINTS" id="PR00145">
    <property type="entry name" value="ARGSUCLYASE"/>
</dbReference>
<protein>
    <submittedName>
        <fullName evidence="4">3-carboxy-cis,cis-muconate cycloisomerase</fullName>
    </submittedName>
</protein>
<dbReference type="EMBL" id="JNVU01000031">
    <property type="protein sequence ID" value="KEI43967.1"/>
    <property type="molecule type" value="Genomic_DNA"/>
</dbReference>
<dbReference type="InterPro" id="IPR020557">
    <property type="entry name" value="Fumarate_lyase_CS"/>
</dbReference>
<comment type="caution">
    <text evidence="4">The sequence shown here is derived from an EMBL/GenBank/DDBJ whole genome shotgun (WGS) entry which is preliminary data.</text>
</comment>
<dbReference type="InterPro" id="IPR012789">
    <property type="entry name" value="Protocat_PcaB-like"/>
</dbReference>
<keyword evidence="1" id="KW-0456">Lyase</keyword>
<dbReference type="PANTHER" id="PTHR43172">
    <property type="entry name" value="ADENYLOSUCCINATE LYASE"/>
    <property type="match status" value="1"/>
</dbReference>
<dbReference type="Gene3D" id="1.10.40.30">
    <property type="entry name" value="Fumarase/aspartase (C-terminal domain)"/>
    <property type="match status" value="1"/>
</dbReference>
<dbReference type="Gene3D" id="1.20.200.10">
    <property type="entry name" value="Fumarase/aspartase (Central domain)"/>
    <property type="match status" value="1"/>
</dbReference>
<gene>
    <name evidence="4" type="ORF">GU90_13455</name>
</gene>
<evidence type="ECO:0000313" key="5">
    <source>
        <dbReference type="Proteomes" id="UP000031419"/>
    </source>
</evidence>
<evidence type="ECO:0000256" key="2">
    <source>
        <dbReference type="ARBA" id="ARBA00034772"/>
    </source>
</evidence>
<dbReference type="NCBIfam" id="TIGR02426">
    <property type="entry name" value="protocat_pcaB"/>
    <property type="match status" value="1"/>
</dbReference>
<reference evidence="4 5" key="1">
    <citation type="submission" date="2014-06" db="EMBL/GenBank/DDBJ databases">
        <title>Saccharopolyspora rectivirgula DSM-43113 Genome sequencing.</title>
        <authorList>
            <person name="Barrera C."/>
            <person name="Millon L."/>
            <person name="Rognon B."/>
            <person name="Zaugg C."/>
            <person name="Monod M."/>
        </authorList>
    </citation>
    <scope>NUCLEOTIDE SEQUENCE [LARGE SCALE GENOMIC DNA]</scope>
    <source>
        <strain evidence="4 5">DSM 43113</strain>
    </source>
</reference>
<dbReference type="InterPro" id="IPR022761">
    <property type="entry name" value="Fumarate_lyase_N"/>
</dbReference>
<proteinExistence type="inferred from homology"/>
<dbReference type="PANTHER" id="PTHR43172:SF2">
    <property type="entry name" value="ADENYLOSUCCINATE LYASE C-TERMINAL DOMAIN-CONTAINING PROTEIN"/>
    <property type="match status" value="1"/>
</dbReference>
<evidence type="ECO:0000259" key="3">
    <source>
        <dbReference type="SMART" id="SM00998"/>
    </source>
</evidence>
<evidence type="ECO:0000313" key="4">
    <source>
        <dbReference type="EMBL" id="KEI43967.1"/>
    </source>
</evidence>
<dbReference type="InterPro" id="IPR019468">
    <property type="entry name" value="AdenyloSucc_lyase_C"/>
</dbReference>
<dbReference type="Pfam" id="PF10397">
    <property type="entry name" value="ADSL_C"/>
    <property type="match status" value="1"/>
</dbReference>
<dbReference type="SMART" id="SM00998">
    <property type="entry name" value="ADSL_C"/>
    <property type="match status" value="1"/>
</dbReference>
<sequence>MTTSAEGFFTPLFSTPEATECTGGRAWLQAMLDFERALATAQASAGIIPREAAEEIGRCCRAELFDADSIAQRAASSATPVIALVRDLAEQVAEPAKPHVHRGATSQDVIDTAAMLISRRALELIVADLRGAAEECARLADQHRRTVLIGRSLLQQALPTTFGLRCANWLIALDEAIGELERVRDERLAVQFGGPAGNLSSLGAAGSQVIRLLAAELGLAEPVLPWHTDRTRIAGLAGALGTASGVLGKIALDVKLHSQTEVAELAEDKPGGSSAMPHKQNPVSAVLVSAAAQRVPGLVATLLASMPQEHERAAGPWQAEWEPLVELLRLVASAAHRTRHLLSGLRVRTEEMAANVELTRGLIMAERVAAELAEQLGRSAAQELVGRLCRQALQHQTSLREELLGDTRVRAVLSEERILAATEPADYLGSTDDFIDRALNAHAGMEAR</sequence>
<accession>A0A073AY18</accession>
<dbReference type="RefSeq" id="WP_029722000.1">
    <property type="nucleotide sequence ID" value="NZ_JNVU01000031.1"/>
</dbReference>
<dbReference type="OrthoDB" id="9768878at2"/>
<dbReference type="Pfam" id="PF00206">
    <property type="entry name" value="Lyase_1"/>
    <property type="match status" value="1"/>
</dbReference>
<dbReference type="InterPro" id="IPR000362">
    <property type="entry name" value="Fumarate_lyase_fam"/>
</dbReference>
<dbReference type="GO" id="GO:0016853">
    <property type="term" value="F:isomerase activity"/>
    <property type="evidence" value="ECO:0007669"/>
    <property type="project" value="UniProtKB-KW"/>
</dbReference>
<dbReference type="AlphaFoldDB" id="A0A073AY18"/>
<keyword evidence="5" id="KW-1185">Reference proteome</keyword>
<dbReference type="PROSITE" id="PS00163">
    <property type="entry name" value="FUMARATE_LYASES"/>
    <property type="match status" value="1"/>
</dbReference>
<comment type="similarity">
    <text evidence="2">Belongs to the class-II fumarase/aspartase family.</text>
</comment>
<dbReference type="InterPro" id="IPR008948">
    <property type="entry name" value="L-Aspartase-like"/>
</dbReference>
<dbReference type="PRINTS" id="PR00149">
    <property type="entry name" value="FUMRATELYASE"/>
</dbReference>
<dbReference type="GO" id="GO:0019619">
    <property type="term" value="P:3,4-dihydroxybenzoate catabolic process"/>
    <property type="evidence" value="ECO:0007669"/>
    <property type="project" value="InterPro"/>
</dbReference>
<dbReference type="CDD" id="cd01597">
    <property type="entry name" value="pCLME"/>
    <property type="match status" value="1"/>
</dbReference>
<dbReference type="eggNOG" id="COG0015">
    <property type="taxonomic scope" value="Bacteria"/>
</dbReference>
<keyword evidence="4" id="KW-0413">Isomerase</keyword>
<evidence type="ECO:0000256" key="1">
    <source>
        <dbReference type="ARBA" id="ARBA00023239"/>
    </source>
</evidence>
<dbReference type="SUPFAM" id="SSF48557">
    <property type="entry name" value="L-aspartase-like"/>
    <property type="match status" value="1"/>
</dbReference>
<feature type="domain" description="Adenylosuccinate lyase C-terminal" evidence="3">
    <location>
        <begin position="360"/>
        <end position="439"/>
    </location>
</feature>
<name>A0A073AY18_9PSEU</name>
<dbReference type="STRING" id="28042.GU90_13455"/>
<organism evidence="4 5">
    <name type="scientific">Saccharopolyspora rectivirgula</name>
    <dbReference type="NCBI Taxonomy" id="28042"/>
    <lineage>
        <taxon>Bacteria</taxon>
        <taxon>Bacillati</taxon>
        <taxon>Actinomycetota</taxon>
        <taxon>Actinomycetes</taxon>
        <taxon>Pseudonocardiales</taxon>
        <taxon>Pseudonocardiaceae</taxon>
        <taxon>Saccharopolyspora</taxon>
    </lineage>
</organism>